<accession>A0ACC2HT76</accession>
<evidence type="ECO:0000313" key="2">
    <source>
        <dbReference type="Proteomes" id="UP001153331"/>
    </source>
</evidence>
<comment type="caution">
    <text evidence="1">The sequence shown here is derived from an EMBL/GenBank/DDBJ whole genome shotgun (WGS) entry which is preliminary data.</text>
</comment>
<protein>
    <submittedName>
        <fullName evidence="1">Uncharacterized protein</fullName>
    </submittedName>
</protein>
<dbReference type="Proteomes" id="UP001153331">
    <property type="component" value="Unassembled WGS sequence"/>
</dbReference>
<gene>
    <name evidence="1" type="ORF">OPT61_g9885</name>
</gene>
<evidence type="ECO:0000313" key="1">
    <source>
        <dbReference type="EMBL" id="KAJ8105918.1"/>
    </source>
</evidence>
<name>A0ACC2HT76_9PLEO</name>
<sequence length="191" mass="20766">MEGYSVTSAPLPRKRERSPVPGPGLELTIITTFPPVQVRARWARRKPAVACLRPSWASRQALVRNRAIHQTLKSACFKVITDSQVLISNKSLLFAAENAGARRSLGEHGCGIDAGIVHATVDPQRPEWTRLSCRVPGWAPSEVTASFELTPATGQSLLIADRLDSGWPGSAIWRALAHSSRSRSRAALVTL</sequence>
<dbReference type="EMBL" id="JAPHNI010001325">
    <property type="protein sequence ID" value="KAJ8105918.1"/>
    <property type="molecule type" value="Genomic_DNA"/>
</dbReference>
<organism evidence="1 2">
    <name type="scientific">Boeremia exigua</name>
    <dbReference type="NCBI Taxonomy" id="749465"/>
    <lineage>
        <taxon>Eukaryota</taxon>
        <taxon>Fungi</taxon>
        <taxon>Dikarya</taxon>
        <taxon>Ascomycota</taxon>
        <taxon>Pezizomycotina</taxon>
        <taxon>Dothideomycetes</taxon>
        <taxon>Pleosporomycetidae</taxon>
        <taxon>Pleosporales</taxon>
        <taxon>Pleosporineae</taxon>
        <taxon>Didymellaceae</taxon>
        <taxon>Boeremia</taxon>
    </lineage>
</organism>
<proteinExistence type="predicted"/>
<reference evidence="1" key="1">
    <citation type="submission" date="2022-11" db="EMBL/GenBank/DDBJ databases">
        <title>Genome Sequence of Boeremia exigua.</title>
        <authorList>
            <person name="Buettner E."/>
        </authorList>
    </citation>
    <scope>NUCLEOTIDE SEQUENCE</scope>
    <source>
        <strain evidence="1">CU02</strain>
    </source>
</reference>
<keyword evidence="2" id="KW-1185">Reference proteome</keyword>